<dbReference type="Gene3D" id="1.20.120.1760">
    <property type="match status" value="1"/>
</dbReference>
<dbReference type="GO" id="GO:0016780">
    <property type="term" value="F:phosphotransferase activity, for other substituted phosphate groups"/>
    <property type="evidence" value="ECO:0007669"/>
    <property type="project" value="InterPro"/>
</dbReference>
<dbReference type="Pfam" id="PF01066">
    <property type="entry name" value="CDP-OH_P_transf"/>
    <property type="match status" value="1"/>
</dbReference>
<evidence type="ECO:0008006" key="6">
    <source>
        <dbReference type="Google" id="ProtNLM"/>
    </source>
</evidence>
<sequence length="333" mass="34051">MLTVRVGRRRRSLGTSGTALTAGVVTLPAAPDTLLEPLPGHLTGPTVDPLTRIVAPAAPTLPPAVPSLPPGMPTLPPAVPAQSVGGARIAEGFHDSGSHGPVPLLPGEHTLARRVRFAAVNACTIGSLVLGMTAIFLSMHSGARWAALCLVGCVTFDGLDGALARKLGVSSPFGAQMDSLADMCSFGIAAPVVVYSSVHNTARPGLIAGACVLVAACSAIRLARFNVSPKDGRFFCGVPTTMAAAVLGLAVLIGLRPSGTLAVAAIAVLALAMVSGFPYAKLARIVKLPPWLWLAPAIGAFIDYRITFAALVALYLASGPLLWLRQRSGAAAR</sequence>
<evidence type="ECO:0000256" key="3">
    <source>
        <dbReference type="SAM" id="Phobius"/>
    </source>
</evidence>
<keyword evidence="3" id="KW-0472">Membrane</keyword>
<feature type="transmembrane region" description="Helical" evidence="3">
    <location>
        <begin position="234"/>
        <end position="255"/>
    </location>
</feature>
<proteinExistence type="inferred from homology"/>
<dbReference type="GO" id="GO:0008654">
    <property type="term" value="P:phospholipid biosynthetic process"/>
    <property type="evidence" value="ECO:0007669"/>
    <property type="project" value="InterPro"/>
</dbReference>
<organism evidence="4 5">
    <name type="scientific">Rugosimonospora africana</name>
    <dbReference type="NCBI Taxonomy" id="556532"/>
    <lineage>
        <taxon>Bacteria</taxon>
        <taxon>Bacillati</taxon>
        <taxon>Actinomycetota</taxon>
        <taxon>Actinomycetes</taxon>
        <taxon>Micromonosporales</taxon>
        <taxon>Micromonosporaceae</taxon>
        <taxon>Rugosimonospora</taxon>
    </lineage>
</organism>
<dbReference type="AlphaFoldDB" id="A0A8J3QJI0"/>
<name>A0A8J3QJI0_9ACTN</name>
<evidence type="ECO:0000256" key="2">
    <source>
        <dbReference type="RuleBase" id="RU003750"/>
    </source>
</evidence>
<keyword evidence="1 2" id="KW-0808">Transferase</keyword>
<dbReference type="PROSITE" id="PS00379">
    <property type="entry name" value="CDP_ALCOHOL_P_TRANSF"/>
    <property type="match status" value="1"/>
</dbReference>
<feature type="transmembrane region" description="Helical" evidence="3">
    <location>
        <begin position="117"/>
        <end position="137"/>
    </location>
</feature>
<comment type="similarity">
    <text evidence="2">Belongs to the CDP-alcohol phosphatidyltransferase class-I family.</text>
</comment>
<protein>
    <recommendedName>
        <fullName evidence="6">CDP-diacylglycerol--serine O-phosphatidyltransferase</fullName>
    </recommendedName>
</protein>
<feature type="transmembrane region" description="Helical" evidence="3">
    <location>
        <begin position="292"/>
        <end position="317"/>
    </location>
</feature>
<reference evidence="4" key="1">
    <citation type="submission" date="2021-01" db="EMBL/GenBank/DDBJ databases">
        <title>Whole genome shotgun sequence of Rugosimonospora africana NBRC 104875.</title>
        <authorList>
            <person name="Komaki H."/>
            <person name="Tamura T."/>
        </authorList>
    </citation>
    <scope>NUCLEOTIDE SEQUENCE</scope>
    <source>
        <strain evidence="4">NBRC 104875</strain>
    </source>
</reference>
<keyword evidence="3" id="KW-0812">Transmembrane</keyword>
<keyword evidence="3" id="KW-1133">Transmembrane helix</keyword>
<gene>
    <name evidence="4" type="ORF">Raf01_03210</name>
</gene>
<dbReference type="GO" id="GO:0016020">
    <property type="term" value="C:membrane"/>
    <property type="evidence" value="ECO:0007669"/>
    <property type="project" value="InterPro"/>
</dbReference>
<dbReference type="InterPro" id="IPR000462">
    <property type="entry name" value="CDP-OH_P_trans"/>
</dbReference>
<keyword evidence="5" id="KW-1185">Reference proteome</keyword>
<evidence type="ECO:0000313" key="4">
    <source>
        <dbReference type="EMBL" id="GIH12149.1"/>
    </source>
</evidence>
<comment type="caution">
    <text evidence="4">The sequence shown here is derived from an EMBL/GenBank/DDBJ whole genome shotgun (WGS) entry which is preliminary data.</text>
</comment>
<accession>A0A8J3QJI0</accession>
<evidence type="ECO:0000256" key="1">
    <source>
        <dbReference type="ARBA" id="ARBA00022679"/>
    </source>
</evidence>
<dbReference type="EMBL" id="BONZ01000005">
    <property type="protein sequence ID" value="GIH12149.1"/>
    <property type="molecule type" value="Genomic_DNA"/>
</dbReference>
<evidence type="ECO:0000313" key="5">
    <source>
        <dbReference type="Proteomes" id="UP000642748"/>
    </source>
</evidence>
<feature type="transmembrane region" description="Helical" evidence="3">
    <location>
        <begin position="204"/>
        <end position="222"/>
    </location>
</feature>
<feature type="transmembrane region" description="Helical" evidence="3">
    <location>
        <begin position="180"/>
        <end position="198"/>
    </location>
</feature>
<dbReference type="Proteomes" id="UP000642748">
    <property type="component" value="Unassembled WGS sequence"/>
</dbReference>
<dbReference type="InterPro" id="IPR043130">
    <property type="entry name" value="CDP-OH_PTrfase_TM_dom"/>
</dbReference>
<dbReference type="InterPro" id="IPR048254">
    <property type="entry name" value="CDP_ALCOHOL_P_TRANSF_CS"/>
</dbReference>
<feature type="transmembrane region" description="Helical" evidence="3">
    <location>
        <begin position="261"/>
        <end position="280"/>
    </location>
</feature>